<feature type="compositionally biased region" description="Acidic residues" evidence="3">
    <location>
        <begin position="124"/>
        <end position="161"/>
    </location>
</feature>
<feature type="coiled-coil region" evidence="2">
    <location>
        <begin position="468"/>
        <end position="653"/>
    </location>
</feature>
<feature type="region of interest" description="Disordered" evidence="3">
    <location>
        <begin position="64"/>
        <end position="176"/>
    </location>
</feature>
<keyword evidence="1 2" id="KW-0175">Coiled coil</keyword>
<accession>A0A1B6I4E7</accession>
<evidence type="ECO:0000256" key="3">
    <source>
        <dbReference type="SAM" id="MobiDB-lite"/>
    </source>
</evidence>
<feature type="region of interest" description="Disordered" evidence="3">
    <location>
        <begin position="1"/>
        <end position="26"/>
    </location>
</feature>
<feature type="coiled-coil region" evidence="2">
    <location>
        <begin position="701"/>
        <end position="735"/>
    </location>
</feature>
<protein>
    <submittedName>
        <fullName evidence="4">Uncharacterized protein</fullName>
    </submittedName>
</protein>
<feature type="coiled-coil region" evidence="2">
    <location>
        <begin position="344"/>
        <end position="433"/>
    </location>
</feature>
<feature type="non-terminal residue" evidence="4">
    <location>
        <position position="1"/>
    </location>
</feature>
<gene>
    <name evidence="4" type="ORF">g.39341</name>
</gene>
<feature type="compositionally biased region" description="Basic and acidic residues" evidence="3">
    <location>
        <begin position="102"/>
        <end position="112"/>
    </location>
</feature>
<dbReference type="EMBL" id="GECU01025936">
    <property type="protein sequence ID" value="JAS81770.1"/>
    <property type="molecule type" value="Transcribed_RNA"/>
</dbReference>
<evidence type="ECO:0000256" key="2">
    <source>
        <dbReference type="SAM" id="Coils"/>
    </source>
</evidence>
<feature type="region of interest" description="Disordered" evidence="3">
    <location>
        <begin position="826"/>
        <end position="855"/>
    </location>
</feature>
<dbReference type="PANTHER" id="PTHR18870">
    <property type="entry name" value="PROTEIN TAG-278-RELATED"/>
    <property type="match status" value="1"/>
</dbReference>
<feature type="coiled-coil region" evidence="2">
    <location>
        <begin position="769"/>
        <end position="819"/>
    </location>
</feature>
<name>A0A1B6I4E7_9HEMI</name>
<feature type="compositionally biased region" description="Acidic residues" evidence="3">
    <location>
        <begin position="81"/>
        <end position="101"/>
    </location>
</feature>
<reference evidence="4" key="1">
    <citation type="submission" date="2015-11" db="EMBL/GenBank/DDBJ databases">
        <title>De novo transcriptome assembly of four potential Pierce s Disease insect vectors from Arizona vineyards.</title>
        <authorList>
            <person name="Tassone E.E."/>
        </authorList>
    </citation>
    <scope>NUCLEOTIDE SEQUENCE</scope>
</reference>
<feature type="coiled-coil region" evidence="2">
    <location>
        <begin position="243"/>
        <end position="316"/>
    </location>
</feature>
<sequence length="855" mass="100246">DSVTSDVFERAGSNVSNGSGDRTDSDIVFKTAPNTPVLSKHLTVVSSEVVIDSPDFSDLVVNLSEDSRGPLGANLDFPSADGEESCDTEPEPVTEVPEPEEDKNCSMEKKICEGMSHNPGELYDIAEEISEEEEEEVQSEDQEEEEEDDEDEDDDDDEEDSGNVTQPTIEEEYPEEIFKKNFVNQETQIQEKVGDLAARLCARELESNKLLCQIDELQHDVMVKSGGMDREMNESEGFDWNHLLELEEQVKELTARVKDLESQLETVRVERDRLEKEARELEVEREEERRIVQEALDEATAEKEAIQERFEKDFEKLRTVNTDREQQLLDDFEWKLREVEQACKRRLDEKEKFAKQRIKAAEDKLKAVEEDLAQLERLKQFEAEASQLRGLNLEQQRALRFAERSREQLQVSEKVLQEEVKKLKELLDKEKAALTTMQAIHNREIDEKDRKMKFRLEQQKTDLNSQWEEKLKKETIRLKVELDEINRREKRLTLEAARVEKEGELLKAKEKWEKKFQDLIKEIDVLKQKMEDKEEEHKQNIETIRTNADRDIFELRRKLDRIDLSYQEKIDRIQNDHEREKERLTEEAERKLQGCEQNWQLQLGSTRTTLELVKEQLKREAADQLQTLHDNHRRQLEEQWEQLTQERDEAIAALEARHRTNSEKMRAELDTVHKCRNSREQELVEMVTKMRHEICGKTILIGDLSNQAESLKNNIQDLNQQIIGHDQKFQQTKEENEKKLRLMEDCHKQACAELAASHRQETDRWRVSAEQLQARVSELTKQIEESKDSKLVEDLRKALSDKEHQVAQLSKEKHLYQLELMNRNCHSETVTARQRRKGGRGKPNTKPGPSRAQQK</sequence>
<dbReference type="AlphaFoldDB" id="A0A1B6I4E7"/>
<evidence type="ECO:0000256" key="1">
    <source>
        <dbReference type="ARBA" id="ARBA00023054"/>
    </source>
</evidence>
<dbReference type="PANTHER" id="PTHR18870:SF9">
    <property type="entry name" value="PROTEIN TAG-278-RELATED"/>
    <property type="match status" value="1"/>
</dbReference>
<proteinExistence type="predicted"/>
<evidence type="ECO:0000313" key="4">
    <source>
        <dbReference type="EMBL" id="JAS81770.1"/>
    </source>
</evidence>
<organism evidence="4">
    <name type="scientific">Homalodisca liturata</name>
    <dbReference type="NCBI Taxonomy" id="320908"/>
    <lineage>
        <taxon>Eukaryota</taxon>
        <taxon>Metazoa</taxon>
        <taxon>Ecdysozoa</taxon>
        <taxon>Arthropoda</taxon>
        <taxon>Hexapoda</taxon>
        <taxon>Insecta</taxon>
        <taxon>Pterygota</taxon>
        <taxon>Neoptera</taxon>
        <taxon>Paraneoptera</taxon>
        <taxon>Hemiptera</taxon>
        <taxon>Auchenorrhyncha</taxon>
        <taxon>Membracoidea</taxon>
        <taxon>Cicadellidae</taxon>
        <taxon>Cicadellinae</taxon>
        <taxon>Proconiini</taxon>
        <taxon>Homalodisca</taxon>
    </lineage>
</organism>